<dbReference type="AlphaFoldDB" id="A0AAD6ZHY7"/>
<dbReference type="InterPro" id="IPR018392">
    <property type="entry name" value="LysM"/>
</dbReference>
<feature type="domain" description="LysM" evidence="3">
    <location>
        <begin position="552"/>
        <end position="596"/>
    </location>
</feature>
<sequence>MRGLSFLVPLLVSHSASSNRFHKAINHIKSAQDKAFHDALLQQLAASRSNSTGIAVDSHPHIANVDLSLGPLVDAATNGTGGYADGSTSSFQIYTTDSLPTSPAPSSACAAALTASVACNSTVPLMSSYPYLLINDLATVCTAPCTASLASYRANVVSACKNFGISGSNNVSYLPSLAVDTIAGPYTVQCLKDPTSGQFCEPMLASFNSSGGLLSLPTTQLCTFCTLKTLNATLSNPVTYSIPVAQLLSSAITLCGSQFSSYNVTAPGSGTITTPPFGVGPSTDPAADCTVAGRNITAAANTTCSAIAQTNSVTVYSILSSNPFLVGSSDCSISAGTRLCLFKACQTYQVAANDTCDSIADKSASVTGTKITTTQLQSFNPDLGTYCQLLSSKVGQNICLTPNGGFPNVGVSTSNNPSGTPTTFAPIPTPTVSGTTSNCGKYYQVQQGDVCNTVVLANSISLPDFLTLNPEIDANCTNLWLDYYYCVAPYPPFTLTSAAPLPTTNYTSATIFQYPIPSVSYTPAMETQTLTAAGVPAPTNVAPGTRTVACGYYYSVASGDTISTISNTTGLNSTELAIWNPQLAASPPTAGTSICVVFPRGNYTLPVAPAPANVAPNVTTTRCAQYYTISAGDTCPGVESKFFIGNTLFLSLNPGINAQCTNIVLGLAYCVFSIYAPDTSAPTGPPANVAPGTITEGCTKYYTVVSGDGCASIESKFNLTLSQFITMNPELNSGCTNLALAEAYCVASSNSTSSGPPANVAPGTITAGCTQYYTVVSGDGCGSIETKFNLTLAQFTAMNPEINSGCTNLALAEAYCVASSNSTSTGPPSNVAPGTITQGCTKYYTVVSGDGCASIESKFTLTLVQFIAMNPEINSGCTNLALAEAYCVASSNSTTTGPPSNLAAGSLANCTSYHTVVSGDTCTAMDTSAHIALADFLRWNPEINVGCTNIQLAAAYCVGGGGNACAKVYTVVSGDSCAAIVKSQGLTQARLNALNPQINAACSNLGVGENLCVG</sequence>
<evidence type="ECO:0000256" key="1">
    <source>
        <dbReference type="ARBA" id="ARBA00022669"/>
    </source>
</evidence>
<feature type="domain" description="LysM" evidence="3">
    <location>
        <begin position="625"/>
        <end position="671"/>
    </location>
</feature>
<feature type="domain" description="LysM" evidence="3">
    <location>
        <begin position="346"/>
        <end position="400"/>
    </location>
</feature>
<name>A0AAD6ZHY7_9AGAR</name>
<evidence type="ECO:0000313" key="5">
    <source>
        <dbReference type="Proteomes" id="UP001218218"/>
    </source>
</evidence>
<comment type="caution">
    <text evidence="4">The sequence shown here is derived from an EMBL/GenBank/DDBJ whole genome shotgun (WGS) entry which is preliminary data.</text>
</comment>
<protein>
    <recommendedName>
        <fullName evidence="3">LysM domain-containing protein</fullName>
    </recommendedName>
</protein>
<dbReference type="InterPro" id="IPR036779">
    <property type="entry name" value="LysM_dom_sf"/>
</dbReference>
<feature type="domain" description="LysM" evidence="3">
    <location>
        <begin position="771"/>
        <end position="817"/>
    </location>
</feature>
<dbReference type="InterPro" id="IPR052210">
    <property type="entry name" value="LysM1-like"/>
</dbReference>
<gene>
    <name evidence="4" type="ORF">DFH08DRAFT_752957</name>
</gene>
<evidence type="ECO:0000256" key="2">
    <source>
        <dbReference type="ARBA" id="ARBA00023026"/>
    </source>
</evidence>
<feature type="domain" description="LysM" evidence="3">
    <location>
        <begin position="700"/>
        <end position="746"/>
    </location>
</feature>
<dbReference type="GO" id="GO:0008061">
    <property type="term" value="F:chitin binding"/>
    <property type="evidence" value="ECO:0007669"/>
    <property type="project" value="UniProtKB-KW"/>
</dbReference>
<dbReference type="PROSITE" id="PS51782">
    <property type="entry name" value="LYSM"/>
    <property type="match status" value="9"/>
</dbReference>
<evidence type="ECO:0000259" key="3">
    <source>
        <dbReference type="PROSITE" id="PS51782"/>
    </source>
</evidence>
<dbReference type="PANTHER" id="PTHR34997:SF1">
    <property type="entry name" value="PEPTIDOGLYCAN-BINDING LYSIN DOMAIN"/>
    <property type="match status" value="1"/>
</dbReference>
<reference evidence="4" key="1">
    <citation type="submission" date="2023-03" db="EMBL/GenBank/DDBJ databases">
        <title>Massive genome expansion in bonnet fungi (Mycena s.s.) driven by repeated elements and novel gene families across ecological guilds.</title>
        <authorList>
            <consortium name="Lawrence Berkeley National Laboratory"/>
            <person name="Harder C.B."/>
            <person name="Miyauchi S."/>
            <person name="Viragh M."/>
            <person name="Kuo A."/>
            <person name="Thoen E."/>
            <person name="Andreopoulos B."/>
            <person name="Lu D."/>
            <person name="Skrede I."/>
            <person name="Drula E."/>
            <person name="Henrissat B."/>
            <person name="Morin E."/>
            <person name="Kohler A."/>
            <person name="Barry K."/>
            <person name="LaButti K."/>
            <person name="Morin E."/>
            <person name="Salamov A."/>
            <person name="Lipzen A."/>
            <person name="Mereny Z."/>
            <person name="Hegedus B."/>
            <person name="Baldrian P."/>
            <person name="Stursova M."/>
            <person name="Weitz H."/>
            <person name="Taylor A."/>
            <person name="Grigoriev I.V."/>
            <person name="Nagy L.G."/>
            <person name="Martin F."/>
            <person name="Kauserud H."/>
        </authorList>
    </citation>
    <scope>NUCLEOTIDE SEQUENCE</scope>
    <source>
        <strain evidence="4">CBHHK002</strain>
    </source>
</reference>
<proteinExistence type="predicted"/>
<dbReference type="SMART" id="SM00257">
    <property type="entry name" value="LysM"/>
    <property type="match status" value="10"/>
</dbReference>
<dbReference type="Pfam" id="PF01476">
    <property type="entry name" value="LysM"/>
    <property type="match status" value="8"/>
</dbReference>
<evidence type="ECO:0000313" key="4">
    <source>
        <dbReference type="EMBL" id="KAJ7323247.1"/>
    </source>
</evidence>
<keyword evidence="1" id="KW-0147">Chitin-binding</keyword>
<dbReference type="CDD" id="cd00118">
    <property type="entry name" value="LysM"/>
    <property type="match status" value="9"/>
</dbReference>
<organism evidence="4 5">
    <name type="scientific">Mycena albidolilacea</name>
    <dbReference type="NCBI Taxonomy" id="1033008"/>
    <lineage>
        <taxon>Eukaryota</taxon>
        <taxon>Fungi</taxon>
        <taxon>Dikarya</taxon>
        <taxon>Basidiomycota</taxon>
        <taxon>Agaricomycotina</taxon>
        <taxon>Agaricomycetes</taxon>
        <taxon>Agaricomycetidae</taxon>
        <taxon>Agaricales</taxon>
        <taxon>Marasmiineae</taxon>
        <taxon>Mycenaceae</taxon>
        <taxon>Mycena</taxon>
    </lineage>
</organism>
<dbReference type="EMBL" id="JARIHO010000047">
    <property type="protein sequence ID" value="KAJ7323247.1"/>
    <property type="molecule type" value="Genomic_DNA"/>
</dbReference>
<keyword evidence="2" id="KW-0843">Virulence</keyword>
<accession>A0AAD6ZHY7</accession>
<dbReference type="PANTHER" id="PTHR34997">
    <property type="entry name" value="AM15"/>
    <property type="match status" value="1"/>
</dbReference>
<feature type="domain" description="LysM" evidence="3">
    <location>
        <begin position="441"/>
        <end position="487"/>
    </location>
</feature>
<dbReference type="Gene3D" id="3.10.350.10">
    <property type="entry name" value="LysM domain"/>
    <property type="match status" value="9"/>
</dbReference>
<feature type="domain" description="LysM" evidence="3">
    <location>
        <begin position="967"/>
        <end position="1013"/>
    </location>
</feature>
<keyword evidence="5" id="KW-1185">Reference proteome</keyword>
<feature type="domain" description="LysM" evidence="3">
    <location>
        <begin position="912"/>
        <end position="958"/>
    </location>
</feature>
<dbReference type="SUPFAM" id="SSF54106">
    <property type="entry name" value="LysM domain"/>
    <property type="match status" value="5"/>
</dbReference>
<dbReference type="Proteomes" id="UP001218218">
    <property type="component" value="Unassembled WGS sequence"/>
</dbReference>
<feature type="domain" description="LysM" evidence="3">
    <location>
        <begin position="842"/>
        <end position="888"/>
    </location>
</feature>